<organism evidence="11 12">
    <name type="scientific">Legionella dresdenensis</name>
    <dbReference type="NCBI Taxonomy" id="450200"/>
    <lineage>
        <taxon>Bacteria</taxon>
        <taxon>Pseudomonadati</taxon>
        <taxon>Pseudomonadota</taxon>
        <taxon>Gammaproteobacteria</taxon>
        <taxon>Legionellales</taxon>
        <taxon>Legionellaceae</taxon>
        <taxon>Legionella</taxon>
    </lineage>
</organism>
<comment type="catalytic activity">
    <reaction evidence="7">
        <text>adenosine + H2O + H(+) = inosine + NH4(+)</text>
        <dbReference type="Rhea" id="RHEA:24408"/>
        <dbReference type="ChEBI" id="CHEBI:15377"/>
        <dbReference type="ChEBI" id="CHEBI:15378"/>
        <dbReference type="ChEBI" id="CHEBI:16335"/>
        <dbReference type="ChEBI" id="CHEBI:17596"/>
        <dbReference type="ChEBI" id="CHEBI:28938"/>
        <dbReference type="EC" id="3.5.4.4"/>
    </reaction>
    <physiologicalReaction direction="left-to-right" evidence="7">
        <dbReference type="Rhea" id="RHEA:24409"/>
    </physiologicalReaction>
</comment>
<dbReference type="RefSeq" id="WP_382340339.1">
    <property type="nucleotide sequence ID" value="NZ_JBHSAB010000001.1"/>
</dbReference>
<accession>A0ABV8CBN1</accession>
<dbReference type="EMBL" id="JBHSAB010000001">
    <property type="protein sequence ID" value="MFC3907718.1"/>
    <property type="molecule type" value="Genomic_DNA"/>
</dbReference>
<keyword evidence="12" id="KW-1185">Reference proteome</keyword>
<evidence type="ECO:0000256" key="1">
    <source>
        <dbReference type="ARBA" id="ARBA00000553"/>
    </source>
</evidence>
<comment type="catalytic activity">
    <reaction evidence="9">
        <text>S-methyl-5'-thioadenosine + phosphate = 5-(methylsulfanyl)-alpha-D-ribose 1-phosphate + adenine</text>
        <dbReference type="Rhea" id="RHEA:11852"/>
        <dbReference type="ChEBI" id="CHEBI:16708"/>
        <dbReference type="ChEBI" id="CHEBI:17509"/>
        <dbReference type="ChEBI" id="CHEBI:43474"/>
        <dbReference type="ChEBI" id="CHEBI:58533"/>
        <dbReference type="EC" id="2.4.2.28"/>
    </reaction>
    <physiologicalReaction direction="left-to-right" evidence="9">
        <dbReference type="Rhea" id="RHEA:11853"/>
    </physiologicalReaction>
</comment>
<evidence type="ECO:0000256" key="2">
    <source>
        <dbReference type="ARBA" id="ARBA00007353"/>
    </source>
</evidence>
<keyword evidence="6" id="KW-0862">Zinc</keyword>
<sequence length="240" mass="26493">MFDLPANWPAPANVRALTTTRQHGVSQGNYASNNLGLHVNDNAEHVFANRASVIQRLTLPSPPAWLDQIHSTKCVLLEQDNERQADAAITRSAGNVIAIMTADCLPILLCNRQGTEIAGIHAGWRGLVNGIIENTLTRLYSNASDMIAWIGPSICGKCYEVGDDVRNACLNHYAFAADYFMPHGNKWLANMPAIAEAVLKQNGIGSVYQSGACTFEEINHFYSYRRDQQTGRMVSLIWFN</sequence>
<evidence type="ECO:0000256" key="3">
    <source>
        <dbReference type="ARBA" id="ARBA00022679"/>
    </source>
</evidence>
<evidence type="ECO:0000256" key="8">
    <source>
        <dbReference type="ARBA" id="ARBA00048968"/>
    </source>
</evidence>
<proteinExistence type="inferred from homology"/>
<dbReference type="NCBIfam" id="TIGR00726">
    <property type="entry name" value="peptidoglycan editing factor PgeF"/>
    <property type="match status" value="1"/>
</dbReference>
<reference evidence="12" key="1">
    <citation type="journal article" date="2019" name="Int. J. Syst. Evol. Microbiol.">
        <title>The Global Catalogue of Microorganisms (GCM) 10K type strain sequencing project: providing services to taxonomists for standard genome sequencing and annotation.</title>
        <authorList>
            <consortium name="The Broad Institute Genomics Platform"/>
            <consortium name="The Broad Institute Genome Sequencing Center for Infectious Disease"/>
            <person name="Wu L."/>
            <person name="Ma J."/>
        </authorList>
    </citation>
    <scope>NUCLEOTIDE SEQUENCE [LARGE SCALE GENOMIC DNA]</scope>
    <source>
        <strain evidence="12">CCUG 59858</strain>
    </source>
</reference>
<comment type="caution">
    <text evidence="11">The sequence shown here is derived from an EMBL/GenBank/DDBJ whole genome shotgun (WGS) entry which is preliminary data.</text>
</comment>
<evidence type="ECO:0000313" key="12">
    <source>
        <dbReference type="Proteomes" id="UP001595758"/>
    </source>
</evidence>
<comment type="catalytic activity">
    <reaction evidence="8">
        <text>adenosine + phosphate = alpha-D-ribose 1-phosphate + adenine</text>
        <dbReference type="Rhea" id="RHEA:27642"/>
        <dbReference type="ChEBI" id="CHEBI:16335"/>
        <dbReference type="ChEBI" id="CHEBI:16708"/>
        <dbReference type="ChEBI" id="CHEBI:43474"/>
        <dbReference type="ChEBI" id="CHEBI:57720"/>
        <dbReference type="EC" id="2.4.2.1"/>
    </reaction>
    <physiologicalReaction direction="left-to-right" evidence="8">
        <dbReference type="Rhea" id="RHEA:27643"/>
    </physiologicalReaction>
</comment>
<comment type="similarity">
    <text evidence="2 10">Belongs to the purine nucleoside phosphorylase YfiH/LACC1 family.</text>
</comment>
<dbReference type="Proteomes" id="UP001595758">
    <property type="component" value="Unassembled WGS sequence"/>
</dbReference>
<protein>
    <recommendedName>
        <fullName evidence="10">Purine nucleoside phosphorylase</fullName>
    </recommendedName>
</protein>
<gene>
    <name evidence="11" type="primary">pgeF</name>
    <name evidence="11" type="ORF">ACFORL_01310</name>
</gene>
<keyword evidence="4" id="KW-0479">Metal-binding</keyword>
<evidence type="ECO:0000256" key="9">
    <source>
        <dbReference type="ARBA" id="ARBA00049893"/>
    </source>
</evidence>
<dbReference type="CDD" id="cd16833">
    <property type="entry name" value="YfiH"/>
    <property type="match status" value="1"/>
</dbReference>
<evidence type="ECO:0000256" key="6">
    <source>
        <dbReference type="ARBA" id="ARBA00022833"/>
    </source>
</evidence>
<dbReference type="PANTHER" id="PTHR30616">
    <property type="entry name" value="UNCHARACTERIZED PROTEIN YFIH"/>
    <property type="match status" value="1"/>
</dbReference>
<name>A0ABV8CBN1_9GAMM</name>
<keyword evidence="5" id="KW-0378">Hydrolase</keyword>
<dbReference type="Gene3D" id="3.60.140.10">
    <property type="entry name" value="CNF1/YfiH-like putative cysteine hydrolases"/>
    <property type="match status" value="1"/>
</dbReference>
<dbReference type="InterPro" id="IPR011324">
    <property type="entry name" value="Cytotoxic_necrot_fac-like_cat"/>
</dbReference>
<dbReference type="Pfam" id="PF02578">
    <property type="entry name" value="Cu-oxidase_4"/>
    <property type="match status" value="1"/>
</dbReference>
<evidence type="ECO:0000256" key="4">
    <source>
        <dbReference type="ARBA" id="ARBA00022723"/>
    </source>
</evidence>
<dbReference type="PANTHER" id="PTHR30616:SF2">
    <property type="entry name" value="PURINE NUCLEOSIDE PHOSPHORYLASE LACC1"/>
    <property type="match status" value="1"/>
</dbReference>
<keyword evidence="3" id="KW-0808">Transferase</keyword>
<evidence type="ECO:0000256" key="7">
    <source>
        <dbReference type="ARBA" id="ARBA00047989"/>
    </source>
</evidence>
<dbReference type="InterPro" id="IPR038371">
    <property type="entry name" value="Cu_polyphenol_OxRdtase_sf"/>
</dbReference>
<dbReference type="SUPFAM" id="SSF64438">
    <property type="entry name" value="CNF1/YfiH-like putative cysteine hydrolases"/>
    <property type="match status" value="1"/>
</dbReference>
<dbReference type="InterPro" id="IPR003730">
    <property type="entry name" value="Cu_polyphenol_OxRdtase"/>
</dbReference>
<evidence type="ECO:0000256" key="10">
    <source>
        <dbReference type="RuleBase" id="RU361274"/>
    </source>
</evidence>
<comment type="catalytic activity">
    <reaction evidence="1">
        <text>inosine + phosphate = alpha-D-ribose 1-phosphate + hypoxanthine</text>
        <dbReference type="Rhea" id="RHEA:27646"/>
        <dbReference type="ChEBI" id="CHEBI:17368"/>
        <dbReference type="ChEBI" id="CHEBI:17596"/>
        <dbReference type="ChEBI" id="CHEBI:43474"/>
        <dbReference type="ChEBI" id="CHEBI:57720"/>
        <dbReference type="EC" id="2.4.2.1"/>
    </reaction>
    <physiologicalReaction direction="left-to-right" evidence="1">
        <dbReference type="Rhea" id="RHEA:27647"/>
    </physiologicalReaction>
</comment>
<evidence type="ECO:0000313" key="11">
    <source>
        <dbReference type="EMBL" id="MFC3907718.1"/>
    </source>
</evidence>
<evidence type="ECO:0000256" key="5">
    <source>
        <dbReference type="ARBA" id="ARBA00022801"/>
    </source>
</evidence>